<dbReference type="OMA" id="QAIACTK"/>
<dbReference type="eggNOG" id="ENOG502SHDJ">
    <property type="taxonomic scope" value="Eukaryota"/>
</dbReference>
<evidence type="ECO:0000313" key="3">
    <source>
        <dbReference type="Proteomes" id="UP000001056"/>
    </source>
</evidence>
<keyword evidence="3" id="KW-1185">Reference proteome</keyword>
<feature type="domain" description="DUF1996" evidence="1">
    <location>
        <begin position="102"/>
        <end position="355"/>
    </location>
</feature>
<evidence type="ECO:0000313" key="2">
    <source>
        <dbReference type="EMBL" id="EAQ91546.1"/>
    </source>
</evidence>
<sequence>MGEWLETRPPRSIYELKARPLQALLAVSHLSVVASDVLQRILLLVTTPSLQDLGLTKQPKSLKSSPRMHLKASIAALAAAQLAAAQELMRFGCSQLTIDRIDPLVNPGSLPSPHVHQVIGGNSFNVSMSPDSLDPPKVSTCTSCTYSEDFSNYWTANVYFKARNGTYKLVPQFANLGLNVKGGMTVYYIRGYQASARVTAFPPQQGFRMLVGDPNNREASRVPSGLCFRCEANMQQSPFGGAPCTGSDTKAFPKSTCGGGWRVTVTFPSCWDGKNTDSPDHKSHLAYPQSGSFESGGPCPASHPVKVPQVMYEVMYDTRQFNNKAEWPADGSQPFYWSHGDNTGYGIHGDYVFGWQGDALQRAMDGKCSGDRCAPLKRQTDAQAIACTKGQSAREDLGTDKWLTIMPGQSNMPM</sequence>
<dbReference type="Pfam" id="PF09362">
    <property type="entry name" value="DUF1996"/>
    <property type="match status" value="1"/>
</dbReference>
<dbReference type="AlphaFoldDB" id="Q2H8H3"/>
<organism evidence="2 3">
    <name type="scientific">Chaetomium globosum (strain ATCC 6205 / CBS 148.51 / DSM 1962 / NBRC 6347 / NRRL 1970)</name>
    <name type="common">Soil fungus</name>
    <dbReference type="NCBI Taxonomy" id="306901"/>
    <lineage>
        <taxon>Eukaryota</taxon>
        <taxon>Fungi</taxon>
        <taxon>Dikarya</taxon>
        <taxon>Ascomycota</taxon>
        <taxon>Pezizomycotina</taxon>
        <taxon>Sordariomycetes</taxon>
        <taxon>Sordariomycetidae</taxon>
        <taxon>Sordariales</taxon>
        <taxon>Chaetomiaceae</taxon>
        <taxon>Chaetomium</taxon>
    </lineage>
</organism>
<accession>Q2H8H3</accession>
<gene>
    <name evidence="2" type="ORF">CHGG_03481</name>
</gene>
<dbReference type="VEuPathDB" id="FungiDB:CHGG_03481"/>
<dbReference type="PANTHER" id="PTHR43662">
    <property type="match status" value="1"/>
</dbReference>
<dbReference type="PANTHER" id="PTHR43662:SF2">
    <property type="entry name" value="DUF1996 DOMAIN-CONTAINING PROTEIN"/>
    <property type="match status" value="1"/>
</dbReference>
<dbReference type="Proteomes" id="UP000001056">
    <property type="component" value="Unassembled WGS sequence"/>
</dbReference>
<dbReference type="GeneID" id="4389276"/>
<dbReference type="InParanoid" id="Q2H8H3"/>
<dbReference type="EMBL" id="CH408030">
    <property type="protein sequence ID" value="EAQ91546.1"/>
    <property type="molecule type" value="Genomic_DNA"/>
</dbReference>
<dbReference type="InterPro" id="IPR018535">
    <property type="entry name" value="DUF1996"/>
</dbReference>
<proteinExistence type="predicted"/>
<name>Q2H8H3_CHAGB</name>
<dbReference type="HOGENOM" id="CLU_014722_0_0_1"/>
<dbReference type="RefSeq" id="XP_001229997.1">
    <property type="nucleotide sequence ID" value="XM_001229996.1"/>
</dbReference>
<dbReference type="OrthoDB" id="74764at2759"/>
<reference evidence="3" key="1">
    <citation type="journal article" date="2015" name="Genome Announc.">
        <title>Draft genome sequence of the cellulolytic fungus Chaetomium globosum.</title>
        <authorList>
            <person name="Cuomo C.A."/>
            <person name="Untereiner W.A."/>
            <person name="Ma L.-J."/>
            <person name="Grabherr M."/>
            <person name="Birren B.W."/>
        </authorList>
    </citation>
    <scope>NUCLEOTIDE SEQUENCE [LARGE SCALE GENOMIC DNA]</scope>
    <source>
        <strain evidence="3">ATCC 6205 / CBS 148.51 / DSM 1962 / NBRC 6347 / NRRL 1970</strain>
    </source>
</reference>
<protein>
    <recommendedName>
        <fullName evidence="1">DUF1996 domain-containing protein</fullName>
    </recommendedName>
</protein>
<evidence type="ECO:0000259" key="1">
    <source>
        <dbReference type="Pfam" id="PF09362"/>
    </source>
</evidence>